<dbReference type="PANTHER" id="PTHR36507">
    <property type="entry name" value="BLL1555 PROTEIN"/>
    <property type="match status" value="1"/>
</dbReference>
<dbReference type="Proteomes" id="UP001246244">
    <property type="component" value="Unassembled WGS sequence"/>
</dbReference>
<keyword evidence="3" id="KW-1185">Reference proteome</keyword>
<evidence type="ECO:0000313" key="3">
    <source>
        <dbReference type="Proteomes" id="UP001246244"/>
    </source>
</evidence>
<reference evidence="3" key="1">
    <citation type="submission" date="2023-07" db="EMBL/GenBank/DDBJ databases">
        <title>Whole-genome sequencing of a new Methanosarcina sp. Z-7115.</title>
        <authorList>
            <person name="Zhilina T.N."/>
            <person name="Merkel A.Y."/>
        </authorList>
    </citation>
    <scope>NUCLEOTIDE SEQUENCE [LARGE SCALE GENOMIC DNA]</scope>
    <source>
        <strain evidence="3">Z-7115</strain>
    </source>
</reference>
<sequence>MKGKILILLVMFVFLFASGCAEKDAAVPDDSNTSTPKAGEAVPQEENESSESGDYIVRLQNYGVVTPPELDISRGDTISWWSDKRQGNYVLVSEDGLFPDEKLSYRVPFMYTFNETGTYRFIVKNIPEMNATIRVN</sequence>
<dbReference type="InterPro" id="IPR008972">
    <property type="entry name" value="Cupredoxin"/>
</dbReference>
<dbReference type="RefSeq" id="WP_310574277.1">
    <property type="nucleotide sequence ID" value="NZ_JAVKPK010000001.1"/>
</dbReference>
<evidence type="ECO:0000313" key="2">
    <source>
        <dbReference type="EMBL" id="MDR7664249.1"/>
    </source>
</evidence>
<dbReference type="Gene3D" id="2.60.40.420">
    <property type="entry name" value="Cupredoxins - blue copper proteins"/>
    <property type="match status" value="1"/>
</dbReference>
<protein>
    <submittedName>
        <fullName evidence="2">Cell surface lipoprotein</fullName>
    </submittedName>
</protein>
<feature type="region of interest" description="Disordered" evidence="1">
    <location>
        <begin position="26"/>
        <end position="53"/>
    </location>
</feature>
<dbReference type="SUPFAM" id="SSF49503">
    <property type="entry name" value="Cupredoxins"/>
    <property type="match status" value="1"/>
</dbReference>
<proteinExistence type="predicted"/>
<gene>
    <name evidence="2" type="ORF">RG963_00320</name>
</gene>
<dbReference type="PANTHER" id="PTHR36507:SF1">
    <property type="entry name" value="BLL1555 PROTEIN"/>
    <property type="match status" value="1"/>
</dbReference>
<evidence type="ECO:0000256" key="1">
    <source>
        <dbReference type="SAM" id="MobiDB-lite"/>
    </source>
</evidence>
<keyword evidence="2" id="KW-0449">Lipoprotein</keyword>
<organism evidence="2 3">
    <name type="scientific">Methanosarcina baikalica</name>
    <dbReference type="NCBI Taxonomy" id="3073890"/>
    <lineage>
        <taxon>Archaea</taxon>
        <taxon>Methanobacteriati</taxon>
        <taxon>Methanobacteriota</taxon>
        <taxon>Stenosarchaea group</taxon>
        <taxon>Methanomicrobia</taxon>
        <taxon>Methanosarcinales</taxon>
        <taxon>Methanosarcinaceae</taxon>
        <taxon>Methanosarcina</taxon>
    </lineage>
</organism>
<name>A0ABU2CWY1_9EURY</name>
<comment type="caution">
    <text evidence="2">The sequence shown here is derived from an EMBL/GenBank/DDBJ whole genome shotgun (WGS) entry which is preliminary data.</text>
</comment>
<dbReference type="InterPro" id="IPR052721">
    <property type="entry name" value="ET_Amicyanin"/>
</dbReference>
<accession>A0ABU2CWY1</accession>
<dbReference type="EMBL" id="JAVKPK010000001">
    <property type="protein sequence ID" value="MDR7664249.1"/>
    <property type="molecule type" value="Genomic_DNA"/>
</dbReference>
<dbReference type="PROSITE" id="PS51257">
    <property type="entry name" value="PROKAR_LIPOPROTEIN"/>
    <property type="match status" value="1"/>
</dbReference>